<dbReference type="PANTHER" id="PTHR38008">
    <property type="entry name" value="HEMOLYSIN-RELATED"/>
    <property type="match status" value="1"/>
</dbReference>
<dbReference type="InterPro" id="IPR005590">
    <property type="entry name" value="DUF333"/>
</dbReference>
<sequence length="351" mass="38390">MLKKYLLVFAFFIILAGVLFVLRGDEDTWFCQNNQWVKHGNPSAPMPDAGCGAPMNSNPDNNSNASLPNPASKNCLNQGGELKIAKDETGGEYGLCVFKNGDECEEWQLFRAECQPGIKVNAPQANEAIKSPFMVAGEARGAWFFEASFPVKLADENGNVLATGIATAKSDWMTENFIPFTARLDFPRSVTEKGYLIFNKDNPSGLPENDLELKIPVLLPKGETEKIKLFFNNNNLDPEISCDQVFPVEREIIKTEAVARAAMEELLKGSSAAEKSAGYYTNINAGVTIQKLTIADGTAKVDFDKTMEQAVGGSCRVSAIRAQITETLKQFSTVEEAIISVDGRVEDILQP</sequence>
<dbReference type="AlphaFoldDB" id="A0A0G0Z2W5"/>
<dbReference type="Pfam" id="PF03891">
    <property type="entry name" value="DUF333"/>
    <property type="match status" value="1"/>
</dbReference>
<dbReference type="PANTHER" id="PTHR38008:SF2">
    <property type="entry name" value="HEMOLYSIN"/>
    <property type="match status" value="1"/>
</dbReference>
<evidence type="ECO:0000313" key="3">
    <source>
        <dbReference type="EMBL" id="KKS43087.1"/>
    </source>
</evidence>
<protein>
    <recommendedName>
        <fullName evidence="2">GerMN domain-containing protein</fullName>
    </recommendedName>
</protein>
<dbReference type="InterPro" id="IPR018911">
    <property type="entry name" value="Gmad2_Ig-like_dom"/>
</dbReference>
<dbReference type="Pfam" id="PF10648">
    <property type="entry name" value="Gmad2"/>
    <property type="match status" value="1"/>
</dbReference>
<dbReference type="Pfam" id="PF10646">
    <property type="entry name" value="Germane"/>
    <property type="match status" value="1"/>
</dbReference>
<feature type="region of interest" description="Disordered" evidence="1">
    <location>
        <begin position="47"/>
        <end position="70"/>
    </location>
</feature>
<dbReference type="InterPro" id="IPR019606">
    <property type="entry name" value="GerMN"/>
</dbReference>
<dbReference type="Proteomes" id="UP000034516">
    <property type="component" value="Unassembled WGS sequence"/>
</dbReference>
<evidence type="ECO:0000259" key="2">
    <source>
        <dbReference type="SMART" id="SM00909"/>
    </source>
</evidence>
<dbReference type="SMART" id="SM00909">
    <property type="entry name" value="Germane"/>
    <property type="match status" value="1"/>
</dbReference>
<proteinExistence type="predicted"/>
<dbReference type="EMBL" id="LCCW01000004">
    <property type="protein sequence ID" value="KKS43087.1"/>
    <property type="molecule type" value="Genomic_DNA"/>
</dbReference>
<gene>
    <name evidence="3" type="ORF">UV02_C0004G0021</name>
</gene>
<reference evidence="3 4" key="1">
    <citation type="journal article" date="2015" name="Nature">
        <title>rRNA introns, odd ribosomes, and small enigmatic genomes across a large radiation of phyla.</title>
        <authorList>
            <person name="Brown C.T."/>
            <person name="Hug L.A."/>
            <person name="Thomas B.C."/>
            <person name="Sharon I."/>
            <person name="Castelle C.J."/>
            <person name="Singh A."/>
            <person name="Wilkins M.J."/>
            <person name="Williams K.H."/>
            <person name="Banfield J.F."/>
        </authorList>
    </citation>
    <scope>NUCLEOTIDE SEQUENCE [LARGE SCALE GENOMIC DNA]</scope>
</reference>
<evidence type="ECO:0000256" key="1">
    <source>
        <dbReference type="SAM" id="MobiDB-lite"/>
    </source>
</evidence>
<evidence type="ECO:0000313" key="4">
    <source>
        <dbReference type="Proteomes" id="UP000034516"/>
    </source>
</evidence>
<accession>A0A0G0Z2W5</accession>
<feature type="domain" description="GerMN" evidence="2">
    <location>
        <begin position="259"/>
        <end position="350"/>
    </location>
</feature>
<organism evidence="3 4">
    <name type="scientific">Candidatus Kuenenbacteria bacterium GW2011_GWA2_42_15</name>
    <dbReference type="NCBI Taxonomy" id="1618677"/>
    <lineage>
        <taxon>Bacteria</taxon>
        <taxon>Candidatus Kueneniibacteriota</taxon>
    </lineage>
</organism>
<feature type="compositionally biased region" description="Low complexity" evidence="1">
    <location>
        <begin position="53"/>
        <end position="70"/>
    </location>
</feature>
<comment type="caution">
    <text evidence="3">The sequence shown here is derived from an EMBL/GenBank/DDBJ whole genome shotgun (WGS) entry which is preliminary data.</text>
</comment>
<name>A0A0G0Z2W5_9BACT</name>